<evidence type="ECO:0000313" key="2">
    <source>
        <dbReference type="Proteomes" id="UP001152523"/>
    </source>
</evidence>
<comment type="caution">
    <text evidence="1">The sequence shown here is derived from an EMBL/GenBank/DDBJ whole genome shotgun (WGS) entry which is preliminary data.</text>
</comment>
<accession>A0AAV0FPZ9</accession>
<keyword evidence="2" id="KW-1185">Reference proteome</keyword>
<evidence type="ECO:0000313" key="1">
    <source>
        <dbReference type="EMBL" id="CAH9137241.1"/>
    </source>
</evidence>
<sequence>MKLNQFIIFTVRIFMLNIFYNLLFHSYEYLLRICDSPDFSFSDFLHTSDVIQSFILSLCHSVSVLFLSCVAASCEWNTGISGYRTAKLPSSKASKQPLQPDSSRQALGSNHCIRRIAFEAFH</sequence>
<dbReference type="EMBL" id="CAMAPF010000999">
    <property type="protein sequence ID" value="CAH9137241.1"/>
    <property type="molecule type" value="Genomic_DNA"/>
</dbReference>
<dbReference type="Proteomes" id="UP001152523">
    <property type="component" value="Unassembled WGS sequence"/>
</dbReference>
<proteinExistence type="predicted"/>
<protein>
    <submittedName>
        <fullName evidence="1">Uncharacterized protein</fullName>
    </submittedName>
</protein>
<organism evidence="1 2">
    <name type="scientific">Cuscuta epithymum</name>
    <dbReference type="NCBI Taxonomy" id="186058"/>
    <lineage>
        <taxon>Eukaryota</taxon>
        <taxon>Viridiplantae</taxon>
        <taxon>Streptophyta</taxon>
        <taxon>Embryophyta</taxon>
        <taxon>Tracheophyta</taxon>
        <taxon>Spermatophyta</taxon>
        <taxon>Magnoliopsida</taxon>
        <taxon>eudicotyledons</taxon>
        <taxon>Gunneridae</taxon>
        <taxon>Pentapetalae</taxon>
        <taxon>asterids</taxon>
        <taxon>lamiids</taxon>
        <taxon>Solanales</taxon>
        <taxon>Convolvulaceae</taxon>
        <taxon>Cuscuteae</taxon>
        <taxon>Cuscuta</taxon>
        <taxon>Cuscuta subgen. Cuscuta</taxon>
    </lineage>
</organism>
<name>A0AAV0FPZ9_9ASTE</name>
<gene>
    <name evidence="1" type="ORF">CEPIT_LOCUS35882</name>
</gene>
<reference evidence="1" key="1">
    <citation type="submission" date="2022-07" db="EMBL/GenBank/DDBJ databases">
        <authorList>
            <person name="Macas J."/>
            <person name="Novak P."/>
            <person name="Neumann P."/>
        </authorList>
    </citation>
    <scope>NUCLEOTIDE SEQUENCE</scope>
</reference>
<dbReference type="AlphaFoldDB" id="A0AAV0FPZ9"/>